<sequence length="215" mass="24874">MQPWIEKGSGSSSAVKSSLHYDQSLNNIQQQQQQQQQPSSSQGFRTLHPQKPIENNHEPKLSSINNHNHIPPTLQDHPLDGSQVLNLLNSTEYTDLVHEEDMRMNSMSYQSYRHQSDYQQSKLSNFWKGLMSSEDIVNYLEQQTYIDDVYGLPPEIAKDLEALKQDRESNTKKKAVDRLNMIRHHFLQQAHGNANLAAKNAMTHDDWSRNFFESL</sequence>
<feature type="region of interest" description="Disordered" evidence="1">
    <location>
        <begin position="1"/>
        <end position="78"/>
    </location>
</feature>
<feature type="compositionally biased region" description="Low complexity" evidence="1">
    <location>
        <begin position="29"/>
        <end position="42"/>
    </location>
</feature>
<proteinExistence type="predicted"/>
<reference evidence="2" key="1">
    <citation type="journal article" date="2020" name="Microb. Genom.">
        <title>Genetic diversity of clinical and environmental Mucorales isolates obtained from an investigation of mucormycosis cases among solid organ transplant recipients.</title>
        <authorList>
            <person name="Nguyen M.H."/>
            <person name="Kaul D."/>
            <person name="Muto C."/>
            <person name="Cheng S.J."/>
            <person name="Richter R.A."/>
            <person name="Bruno V.M."/>
            <person name="Liu G."/>
            <person name="Beyhan S."/>
            <person name="Sundermann A.J."/>
            <person name="Mounaud S."/>
            <person name="Pasculle A.W."/>
            <person name="Nierman W.C."/>
            <person name="Driscoll E."/>
            <person name="Cumbie R."/>
            <person name="Clancy C.J."/>
            <person name="Dupont C.L."/>
        </authorList>
    </citation>
    <scope>NUCLEOTIDE SEQUENCE</scope>
    <source>
        <strain evidence="2">GL16</strain>
    </source>
</reference>
<dbReference type="AlphaFoldDB" id="A0A9P6YNG7"/>
<name>A0A9P6YNG7_RHIOR</name>
<comment type="caution">
    <text evidence="2">The sequence shown here is derived from an EMBL/GenBank/DDBJ whole genome shotgun (WGS) entry which is preliminary data.</text>
</comment>
<dbReference type="EMBL" id="JAANIT010000091">
    <property type="protein sequence ID" value="KAG1552382.1"/>
    <property type="molecule type" value="Genomic_DNA"/>
</dbReference>
<protein>
    <submittedName>
        <fullName evidence="2">Uncharacterized protein</fullName>
    </submittedName>
</protein>
<evidence type="ECO:0000256" key="1">
    <source>
        <dbReference type="SAM" id="MobiDB-lite"/>
    </source>
</evidence>
<dbReference type="OrthoDB" id="2351799at2759"/>
<dbReference type="Proteomes" id="UP000717996">
    <property type="component" value="Unassembled WGS sequence"/>
</dbReference>
<evidence type="ECO:0000313" key="2">
    <source>
        <dbReference type="EMBL" id="KAG1552382.1"/>
    </source>
</evidence>
<feature type="compositionally biased region" description="Low complexity" evidence="1">
    <location>
        <begin position="7"/>
        <end position="18"/>
    </location>
</feature>
<accession>A0A9P6YNG7</accession>
<organism evidence="2 3">
    <name type="scientific">Rhizopus oryzae</name>
    <name type="common">Mucormycosis agent</name>
    <name type="synonym">Rhizopus arrhizus var. delemar</name>
    <dbReference type="NCBI Taxonomy" id="64495"/>
    <lineage>
        <taxon>Eukaryota</taxon>
        <taxon>Fungi</taxon>
        <taxon>Fungi incertae sedis</taxon>
        <taxon>Mucoromycota</taxon>
        <taxon>Mucoromycotina</taxon>
        <taxon>Mucoromycetes</taxon>
        <taxon>Mucorales</taxon>
        <taxon>Mucorineae</taxon>
        <taxon>Rhizopodaceae</taxon>
        <taxon>Rhizopus</taxon>
    </lineage>
</organism>
<gene>
    <name evidence="2" type="ORF">G6F51_001263</name>
</gene>
<evidence type="ECO:0000313" key="3">
    <source>
        <dbReference type="Proteomes" id="UP000717996"/>
    </source>
</evidence>